<accession>A0A2M4B280</accession>
<protein>
    <submittedName>
        <fullName evidence="2">Putative secreted protein</fullName>
    </submittedName>
</protein>
<sequence length="228" mass="26083">MVFSAMRFLRSLLLIRLVFTSPDQDQDSARKRGPIEGMCIIKTKGDRISGSCLSLPHSIDYRRGAIQKDLHDLSRMTEHGIPESISIISGPRCVRHWECCPQTIHDRFRAHFKTIICYPKSTWLFPSPDQSPGWFCSHNHIHTRPHQNLSNDRAHAGWLVPNSKVPCDLRCHLALPSTTIVVVALIVTPRKRTHSMVIRWRRSGKQQGPSRSASYSKRPLYLRHHATA</sequence>
<proteinExistence type="predicted"/>
<feature type="chain" id="PRO_5014759820" evidence="1">
    <location>
        <begin position="21"/>
        <end position="228"/>
    </location>
</feature>
<keyword evidence="1" id="KW-0732">Signal</keyword>
<name>A0A2M4B280_9DIPT</name>
<dbReference type="EMBL" id="GGFK01013852">
    <property type="protein sequence ID" value="MBW47173.1"/>
    <property type="molecule type" value="Transcribed_RNA"/>
</dbReference>
<organism evidence="2">
    <name type="scientific">Anopheles triannulatus</name>
    <dbReference type="NCBI Taxonomy" id="58253"/>
    <lineage>
        <taxon>Eukaryota</taxon>
        <taxon>Metazoa</taxon>
        <taxon>Ecdysozoa</taxon>
        <taxon>Arthropoda</taxon>
        <taxon>Hexapoda</taxon>
        <taxon>Insecta</taxon>
        <taxon>Pterygota</taxon>
        <taxon>Neoptera</taxon>
        <taxon>Endopterygota</taxon>
        <taxon>Diptera</taxon>
        <taxon>Nematocera</taxon>
        <taxon>Culicoidea</taxon>
        <taxon>Culicidae</taxon>
        <taxon>Anophelinae</taxon>
        <taxon>Anopheles</taxon>
    </lineage>
</organism>
<evidence type="ECO:0000313" key="2">
    <source>
        <dbReference type="EMBL" id="MBW47173.1"/>
    </source>
</evidence>
<dbReference type="AlphaFoldDB" id="A0A2M4B280"/>
<reference evidence="2" key="1">
    <citation type="submission" date="2018-01" db="EMBL/GenBank/DDBJ databases">
        <title>An insight into the sialome of Amazonian anophelines.</title>
        <authorList>
            <person name="Ribeiro J.M."/>
            <person name="Scarpassa V."/>
            <person name="Calvo E."/>
        </authorList>
    </citation>
    <scope>NUCLEOTIDE SEQUENCE</scope>
    <source>
        <tissue evidence="2">Salivary glands</tissue>
    </source>
</reference>
<evidence type="ECO:0000256" key="1">
    <source>
        <dbReference type="SAM" id="SignalP"/>
    </source>
</evidence>
<feature type="signal peptide" evidence="1">
    <location>
        <begin position="1"/>
        <end position="20"/>
    </location>
</feature>